<feature type="compositionally biased region" description="Low complexity" evidence="1">
    <location>
        <begin position="30"/>
        <end position="43"/>
    </location>
</feature>
<dbReference type="InterPro" id="IPR018247">
    <property type="entry name" value="EF_Hand_1_Ca_BS"/>
</dbReference>
<comment type="caution">
    <text evidence="4">The sequence shown here is derived from an EMBL/GenBank/DDBJ whole genome shotgun (WGS) entry which is preliminary data.</text>
</comment>
<dbReference type="InterPro" id="IPR011992">
    <property type="entry name" value="EF-hand-dom_pair"/>
</dbReference>
<keyword evidence="2" id="KW-0732">Signal</keyword>
<evidence type="ECO:0000256" key="2">
    <source>
        <dbReference type="SAM" id="SignalP"/>
    </source>
</evidence>
<feature type="region of interest" description="Disordered" evidence="1">
    <location>
        <begin position="76"/>
        <end position="99"/>
    </location>
</feature>
<accession>A0ABV3QWI5</accession>
<dbReference type="RefSeq" id="WP_367721738.1">
    <property type="nucleotide sequence ID" value="NZ_JBFOCI010000001.1"/>
</dbReference>
<evidence type="ECO:0000256" key="1">
    <source>
        <dbReference type="SAM" id="MobiDB-lite"/>
    </source>
</evidence>
<feature type="region of interest" description="Disordered" evidence="1">
    <location>
        <begin position="26"/>
        <end position="46"/>
    </location>
</feature>
<feature type="domain" description="EF-hand" evidence="3">
    <location>
        <begin position="129"/>
        <end position="164"/>
    </location>
</feature>
<keyword evidence="5" id="KW-1185">Reference proteome</keyword>
<evidence type="ECO:0000313" key="5">
    <source>
        <dbReference type="Proteomes" id="UP001556196"/>
    </source>
</evidence>
<feature type="signal peptide" evidence="2">
    <location>
        <begin position="1"/>
        <end position="23"/>
    </location>
</feature>
<dbReference type="PROSITE" id="PS00018">
    <property type="entry name" value="EF_HAND_1"/>
    <property type="match status" value="1"/>
</dbReference>
<reference evidence="4 5" key="1">
    <citation type="submission" date="2024-06" db="EMBL/GenBank/DDBJ databases">
        <authorList>
            <person name="Tuo L."/>
        </authorList>
    </citation>
    <scope>NUCLEOTIDE SEQUENCE [LARGE SCALE GENOMIC DNA]</scope>
    <source>
        <strain evidence="4 5">ZMM04-5</strain>
    </source>
</reference>
<protein>
    <submittedName>
        <fullName evidence="4">EF-hand domain-containing protein</fullName>
    </submittedName>
</protein>
<feature type="chain" id="PRO_5045532744" evidence="2">
    <location>
        <begin position="24"/>
        <end position="171"/>
    </location>
</feature>
<dbReference type="PROSITE" id="PS50222">
    <property type="entry name" value="EF_HAND_2"/>
    <property type="match status" value="1"/>
</dbReference>
<proteinExistence type="predicted"/>
<name>A0ABV3QWI5_9HYPH</name>
<dbReference type="Proteomes" id="UP001556196">
    <property type="component" value="Unassembled WGS sequence"/>
</dbReference>
<sequence>MTIRMIFPATAVALALSAAPALAQTDTANPAPASPSDDAMMPSQPGAMHSDAMREMMRGMMMEMMPDGPMSRECGGGWKKGRRHHDADRRGGRMGPGDGMRSAMMHGAGMRIMFAVMDADGDGALSLAEIQDFHGRIFKAVDKNGDGKVEMAEIESFFHGDKGASDDADDE</sequence>
<organism evidence="4 5">
    <name type="scientific">Mesorhizobium marinum</name>
    <dbReference type="NCBI Taxonomy" id="3228790"/>
    <lineage>
        <taxon>Bacteria</taxon>
        <taxon>Pseudomonadati</taxon>
        <taxon>Pseudomonadota</taxon>
        <taxon>Alphaproteobacteria</taxon>
        <taxon>Hyphomicrobiales</taxon>
        <taxon>Phyllobacteriaceae</taxon>
        <taxon>Mesorhizobium</taxon>
    </lineage>
</organism>
<gene>
    <name evidence="4" type="ORF">ABUE31_01705</name>
</gene>
<dbReference type="Pfam" id="PF13202">
    <property type="entry name" value="EF-hand_5"/>
    <property type="match status" value="2"/>
</dbReference>
<dbReference type="Gene3D" id="1.10.238.10">
    <property type="entry name" value="EF-hand"/>
    <property type="match status" value="1"/>
</dbReference>
<dbReference type="InterPro" id="IPR002048">
    <property type="entry name" value="EF_hand_dom"/>
</dbReference>
<dbReference type="EMBL" id="JBFOCI010000001">
    <property type="protein sequence ID" value="MEW9804697.1"/>
    <property type="molecule type" value="Genomic_DNA"/>
</dbReference>
<dbReference type="SUPFAM" id="SSF47473">
    <property type="entry name" value="EF-hand"/>
    <property type="match status" value="1"/>
</dbReference>
<evidence type="ECO:0000313" key="4">
    <source>
        <dbReference type="EMBL" id="MEW9804697.1"/>
    </source>
</evidence>
<evidence type="ECO:0000259" key="3">
    <source>
        <dbReference type="PROSITE" id="PS50222"/>
    </source>
</evidence>